<sequence>MSIKRRILLLAGSAATAGAILAGAGGAASAAPVHTLDARMNVCVEASGLGVKCAGLSPTTVTLSDTNPVAKTVSVKNGQFEGTMQVKYQMDAAGTVRHQLVFAKLLKNGNLVSGTSNVQATIVKPGSTPSTVSGVGSASGAGATMTDSATTRILS</sequence>
<name>A0A8J3WU11_9ACTN</name>
<accession>A0A8J3WU11</accession>
<proteinExistence type="predicted"/>
<evidence type="ECO:0000256" key="2">
    <source>
        <dbReference type="SAM" id="SignalP"/>
    </source>
</evidence>
<feature type="signal peptide" evidence="2">
    <location>
        <begin position="1"/>
        <end position="30"/>
    </location>
</feature>
<evidence type="ECO:0000313" key="4">
    <source>
        <dbReference type="Proteomes" id="UP000634476"/>
    </source>
</evidence>
<comment type="caution">
    <text evidence="3">The sequence shown here is derived from an EMBL/GenBank/DDBJ whole genome shotgun (WGS) entry which is preliminary data.</text>
</comment>
<feature type="region of interest" description="Disordered" evidence="1">
    <location>
        <begin position="127"/>
        <end position="155"/>
    </location>
</feature>
<feature type="chain" id="PRO_5035259527" description="Secreted protein" evidence="2">
    <location>
        <begin position="31"/>
        <end position="155"/>
    </location>
</feature>
<dbReference type="EMBL" id="BOOK01000030">
    <property type="protein sequence ID" value="GII02141.1"/>
    <property type="molecule type" value="Genomic_DNA"/>
</dbReference>
<keyword evidence="4" id="KW-1185">Reference proteome</keyword>
<evidence type="ECO:0000256" key="1">
    <source>
        <dbReference type="SAM" id="MobiDB-lite"/>
    </source>
</evidence>
<evidence type="ECO:0000313" key="3">
    <source>
        <dbReference type="EMBL" id="GII02141.1"/>
    </source>
</evidence>
<protein>
    <recommendedName>
        <fullName evidence="5">Secreted protein</fullName>
    </recommendedName>
</protein>
<reference evidence="3" key="1">
    <citation type="submission" date="2021-01" db="EMBL/GenBank/DDBJ databases">
        <title>Whole genome shotgun sequence of Planobispora takensis NBRC 109077.</title>
        <authorList>
            <person name="Komaki H."/>
            <person name="Tamura T."/>
        </authorList>
    </citation>
    <scope>NUCLEOTIDE SEQUENCE</scope>
    <source>
        <strain evidence="3">NBRC 109077</strain>
    </source>
</reference>
<dbReference type="RefSeq" id="WP_203876488.1">
    <property type="nucleotide sequence ID" value="NZ_BOOK01000030.1"/>
</dbReference>
<dbReference type="PROSITE" id="PS51318">
    <property type="entry name" value="TAT"/>
    <property type="match status" value="1"/>
</dbReference>
<organism evidence="3 4">
    <name type="scientific">Planobispora takensis</name>
    <dbReference type="NCBI Taxonomy" id="1367882"/>
    <lineage>
        <taxon>Bacteria</taxon>
        <taxon>Bacillati</taxon>
        <taxon>Actinomycetota</taxon>
        <taxon>Actinomycetes</taxon>
        <taxon>Streptosporangiales</taxon>
        <taxon>Streptosporangiaceae</taxon>
        <taxon>Planobispora</taxon>
    </lineage>
</organism>
<dbReference type="InterPro" id="IPR006311">
    <property type="entry name" value="TAT_signal"/>
</dbReference>
<dbReference type="Proteomes" id="UP000634476">
    <property type="component" value="Unassembled WGS sequence"/>
</dbReference>
<dbReference type="AlphaFoldDB" id="A0A8J3WU11"/>
<keyword evidence="2" id="KW-0732">Signal</keyword>
<gene>
    <name evidence="3" type="ORF">Pta02_41490</name>
</gene>
<evidence type="ECO:0008006" key="5">
    <source>
        <dbReference type="Google" id="ProtNLM"/>
    </source>
</evidence>